<dbReference type="STRING" id="34508.A0A4U5LYF8"/>
<dbReference type="InterPro" id="IPR002347">
    <property type="entry name" value="SDR_fam"/>
</dbReference>
<dbReference type="PANTHER" id="PTHR43313:SF1">
    <property type="entry name" value="3BETA-HYDROXYSTEROID DEHYDROGENASE DHS-16"/>
    <property type="match status" value="1"/>
</dbReference>
<dbReference type="Proteomes" id="UP000298663">
    <property type="component" value="Unassembled WGS sequence"/>
</dbReference>
<dbReference type="PRINTS" id="PR00081">
    <property type="entry name" value="GDHRDH"/>
</dbReference>
<dbReference type="Pfam" id="PF00106">
    <property type="entry name" value="adh_short"/>
    <property type="match status" value="1"/>
</dbReference>
<dbReference type="GO" id="GO:0016491">
    <property type="term" value="F:oxidoreductase activity"/>
    <property type="evidence" value="ECO:0007669"/>
    <property type="project" value="UniProtKB-KW"/>
</dbReference>
<accession>A0A4U5LYF8</accession>
<keyword evidence="1" id="KW-0560">Oxidoreductase</keyword>
<dbReference type="AlphaFoldDB" id="A0A4U5LYF8"/>
<dbReference type="OrthoDB" id="294295at2759"/>
<evidence type="ECO:0000256" key="1">
    <source>
        <dbReference type="ARBA" id="ARBA00023002"/>
    </source>
</evidence>
<sequence length="208" mass="23864">MCGPDDWCTLEDYKQSFEVNTLGAIRVCHTFKPLIKKSKGRFVTMISTAGKIALPFAGPYNMSKFALEAYMDTLRLEMACFGVKCSVLEPSAYSTPFLYEGACNHRIDIAWIKTPQEIQNEYGLEAKENFKKKFNEMMQKHSSKKIYQVTKAYLHAITSKYPSIRYQCGFAAKFELFPLRYLPEEICDFVIQMFGMCGLDEAVRRGLD</sequence>
<dbReference type="InterPro" id="IPR036291">
    <property type="entry name" value="NAD(P)-bd_dom_sf"/>
</dbReference>
<organism evidence="2 3">
    <name type="scientific">Steinernema carpocapsae</name>
    <name type="common">Entomopathogenic nematode</name>
    <dbReference type="NCBI Taxonomy" id="34508"/>
    <lineage>
        <taxon>Eukaryota</taxon>
        <taxon>Metazoa</taxon>
        <taxon>Ecdysozoa</taxon>
        <taxon>Nematoda</taxon>
        <taxon>Chromadorea</taxon>
        <taxon>Rhabditida</taxon>
        <taxon>Tylenchina</taxon>
        <taxon>Panagrolaimomorpha</taxon>
        <taxon>Strongyloidoidea</taxon>
        <taxon>Steinernematidae</taxon>
        <taxon>Steinernema</taxon>
    </lineage>
</organism>
<gene>
    <name evidence="2" type="ORF">L596_028435</name>
</gene>
<comment type="caution">
    <text evidence="2">The sequence shown here is derived from an EMBL/GenBank/DDBJ whole genome shotgun (WGS) entry which is preliminary data.</text>
</comment>
<dbReference type="SUPFAM" id="SSF51735">
    <property type="entry name" value="NAD(P)-binding Rossmann-fold domains"/>
    <property type="match status" value="1"/>
</dbReference>
<dbReference type="PROSITE" id="PS00061">
    <property type="entry name" value="ADH_SHORT"/>
    <property type="match status" value="1"/>
</dbReference>
<dbReference type="Gene3D" id="3.40.50.720">
    <property type="entry name" value="NAD(P)-binding Rossmann-like Domain"/>
    <property type="match status" value="1"/>
</dbReference>
<reference evidence="2 3" key="2">
    <citation type="journal article" date="2019" name="G3 (Bethesda)">
        <title>Hybrid Assembly of the Genome of the Entomopathogenic Nematode Steinernema carpocapsae Identifies the X-Chromosome.</title>
        <authorList>
            <person name="Serra L."/>
            <person name="Macchietto M."/>
            <person name="Macias-Munoz A."/>
            <person name="McGill C.J."/>
            <person name="Rodriguez I.M."/>
            <person name="Rodriguez B."/>
            <person name="Murad R."/>
            <person name="Mortazavi A."/>
        </authorList>
    </citation>
    <scope>NUCLEOTIDE SEQUENCE [LARGE SCALE GENOMIC DNA]</scope>
    <source>
        <strain evidence="2 3">ALL</strain>
    </source>
</reference>
<reference evidence="2 3" key="1">
    <citation type="journal article" date="2015" name="Genome Biol.">
        <title>Comparative genomics of Steinernema reveals deeply conserved gene regulatory networks.</title>
        <authorList>
            <person name="Dillman A.R."/>
            <person name="Macchietto M."/>
            <person name="Porter C.F."/>
            <person name="Rogers A."/>
            <person name="Williams B."/>
            <person name="Antoshechkin I."/>
            <person name="Lee M.M."/>
            <person name="Goodwin Z."/>
            <person name="Lu X."/>
            <person name="Lewis E.E."/>
            <person name="Goodrich-Blair H."/>
            <person name="Stock S.P."/>
            <person name="Adams B.J."/>
            <person name="Sternberg P.W."/>
            <person name="Mortazavi A."/>
        </authorList>
    </citation>
    <scope>NUCLEOTIDE SEQUENCE [LARGE SCALE GENOMIC DNA]</scope>
    <source>
        <strain evidence="2 3">ALL</strain>
    </source>
</reference>
<dbReference type="GO" id="GO:0008202">
    <property type="term" value="P:steroid metabolic process"/>
    <property type="evidence" value="ECO:0007669"/>
    <property type="project" value="TreeGrafter"/>
</dbReference>
<dbReference type="EMBL" id="AZBU02000011">
    <property type="protein sequence ID" value="TKR61311.1"/>
    <property type="molecule type" value="Genomic_DNA"/>
</dbReference>
<protein>
    <submittedName>
        <fullName evidence="2">Uncharacterized protein</fullName>
    </submittedName>
</protein>
<proteinExistence type="predicted"/>
<keyword evidence="3" id="KW-1185">Reference proteome</keyword>
<dbReference type="InterPro" id="IPR020904">
    <property type="entry name" value="Sc_DH/Rdtase_CS"/>
</dbReference>
<name>A0A4U5LYF8_STECR</name>
<evidence type="ECO:0000313" key="2">
    <source>
        <dbReference type="EMBL" id="TKR61311.1"/>
    </source>
</evidence>
<dbReference type="PANTHER" id="PTHR43313">
    <property type="entry name" value="SHORT-CHAIN DEHYDROGENASE/REDUCTASE FAMILY 9C"/>
    <property type="match status" value="1"/>
</dbReference>
<evidence type="ECO:0000313" key="3">
    <source>
        <dbReference type="Proteomes" id="UP000298663"/>
    </source>
</evidence>